<evidence type="ECO:0000259" key="1">
    <source>
        <dbReference type="Pfam" id="PF00535"/>
    </source>
</evidence>
<protein>
    <submittedName>
        <fullName evidence="2">Glycosyltransferase family 2 protein</fullName>
    </submittedName>
</protein>
<keyword evidence="3" id="KW-1185">Reference proteome</keyword>
<gene>
    <name evidence="2" type="ORF">IQ247_02330</name>
</gene>
<proteinExistence type="predicted"/>
<dbReference type="Gene3D" id="3.90.550.10">
    <property type="entry name" value="Spore Coat Polysaccharide Biosynthesis Protein SpsA, Chain A"/>
    <property type="match status" value="1"/>
</dbReference>
<dbReference type="Proteomes" id="UP000620559">
    <property type="component" value="Unassembled WGS sequence"/>
</dbReference>
<dbReference type="EMBL" id="JADEWL010000005">
    <property type="protein sequence ID" value="MBE9211561.1"/>
    <property type="molecule type" value="Genomic_DNA"/>
</dbReference>
<feature type="domain" description="Glycosyltransferase 2-like" evidence="1">
    <location>
        <begin position="13"/>
        <end position="146"/>
    </location>
</feature>
<dbReference type="PANTHER" id="PTHR22916">
    <property type="entry name" value="GLYCOSYLTRANSFERASE"/>
    <property type="match status" value="1"/>
</dbReference>
<dbReference type="PANTHER" id="PTHR22916:SF3">
    <property type="entry name" value="UDP-GLCNAC:BETAGAL BETA-1,3-N-ACETYLGLUCOSAMINYLTRANSFERASE-LIKE PROTEIN 1"/>
    <property type="match status" value="1"/>
</dbReference>
<accession>A0A8J7JYP7</accession>
<comment type="caution">
    <text evidence="2">The sequence shown here is derived from an EMBL/GenBank/DDBJ whole genome shotgun (WGS) entry which is preliminary data.</text>
</comment>
<evidence type="ECO:0000313" key="3">
    <source>
        <dbReference type="Proteomes" id="UP000620559"/>
    </source>
</evidence>
<sequence length="328" mass="37652">MSLQMNYQQSLVSVIVPVYNRSIYLKQAIQSALNQTYKNIEIIVSDDCSPESPQAIVESFDDSRIIFRRNQENLGVASNIISAVKVARGKYIASLNDDDIWNDNFLEKLVPQLDNNHDLVLGFCDHYIIDENSNIDDKATQECTQMWKRNQLKEGIYQPFYEIALVNQSVASSVAAVIRKDAIDWDNFPPQAGPFWDLFLTYMACRNGGGAYYFPERLSKYRVHALSETMNIGSKNTKAKIRGAKATIFCFHQFMEDEALQEFKSYFRKQWLHAQTTLAIGLLRDEKETEARPLLLRTLIQQKFNKRTIAAFLISFIPKPLARKLLAV</sequence>
<reference evidence="2" key="1">
    <citation type="submission" date="2020-10" db="EMBL/GenBank/DDBJ databases">
        <authorList>
            <person name="Castelo-Branco R."/>
            <person name="Eusebio N."/>
            <person name="Adriana R."/>
            <person name="Vieira A."/>
            <person name="Brugerolle De Fraissinette N."/>
            <person name="Rezende De Castro R."/>
            <person name="Schneider M.P."/>
            <person name="Vasconcelos V."/>
            <person name="Leao P.N."/>
        </authorList>
    </citation>
    <scope>NUCLEOTIDE SEQUENCE</scope>
    <source>
        <strain evidence="2">LEGE 06105</strain>
    </source>
</reference>
<dbReference type="GO" id="GO:0016758">
    <property type="term" value="F:hexosyltransferase activity"/>
    <property type="evidence" value="ECO:0007669"/>
    <property type="project" value="UniProtKB-ARBA"/>
</dbReference>
<dbReference type="Pfam" id="PF00535">
    <property type="entry name" value="Glycos_transf_2"/>
    <property type="match status" value="1"/>
</dbReference>
<dbReference type="RefSeq" id="WP_193916643.1">
    <property type="nucleotide sequence ID" value="NZ_JADEWL010000005.1"/>
</dbReference>
<dbReference type="SUPFAM" id="SSF53448">
    <property type="entry name" value="Nucleotide-diphospho-sugar transferases"/>
    <property type="match status" value="1"/>
</dbReference>
<organism evidence="2 3">
    <name type="scientific">Plectonema cf. radiosum LEGE 06105</name>
    <dbReference type="NCBI Taxonomy" id="945769"/>
    <lineage>
        <taxon>Bacteria</taxon>
        <taxon>Bacillati</taxon>
        <taxon>Cyanobacteriota</taxon>
        <taxon>Cyanophyceae</taxon>
        <taxon>Oscillatoriophycideae</taxon>
        <taxon>Oscillatoriales</taxon>
        <taxon>Microcoleaceae</taxon>
        <taxon>Plectonema</taxon>
    </lineage>
</organism>
<dbReference type="InterPro" id="IPR029044">
    <property type="entry name" value="Nucleotide-diphossugar_trans"/>
</dbReference>
<name>A0A8J7JYP7_9CYAN</name>
<dbReference type="AlphaFoldDB" id="A0A8J7JYP7"/>
<evidence type="ECO:0000313" key="2">
    <source>
        <dbReference type="EMBL" id="MBE9211561.1"/>
    </source>
</evidence>
<dbReference type="InterPro" id="IPR001173">
    <property type="entry name" value="Glyco_trans_2-like"/>
</dbReference>